<accession>Q8LLB7</accession>
<feature type="compositionally biased region" description="Basic and acidic residues" evidence="2">
    <location>
        <begin position="552"/>
        <end position="584"/>
    </location>
</feature>
<proteinExistence type="predicted"/>
<sequence length="923" mass="105928">MVALEGRTMDPHIRNLEEEELLEDIIKDDPDVEPAESSLSYLNPSGYGMEVERHEDEADGAGDRSNDGEGDSSTDGEAGEEIIKSGEASTSSKATKQGPTRKLDARSHYTLEVILPTGEPKLPKNAADTFKKQCGVLIRDHVPISVREWNKRKEAADSDYVAERYKDNLWNNLMSHFNLPECENEDAADKLRAKVKQWTLKKMAELFRSWKKKLWKNYLKTKKVRLFEGYLAKQANHWKAFQEYKESEDAQALSEKNKINADKKKYHHKLGSGGYETAIPKWDKKEQDLLDKGIVPEPLRDEWELRARNWFLAHGGSYDEKTGDLICSDSLRIPRENWKRIVKEIKEGKRKFTADREKDLLTLVLSNDEHGGRTRGFDPSYPWWLGFAREQDTYKSRERAKKRQQDEENDKFNQLLARINEQQKQIDELRGVACQEDPALDITGAPSKRKSSVAESEAPPDDPRRMIEGCPGYPVDGIKESTSCELHQKFKNISMKVVVGQALPSGRDARWHGREIPAGFTKVGVDEIMTGFHDMELDIAPQSANGRPSQRPYDRTPEENTRIAKEHHDAQMKKKEPEPRPEYTEKHIAWAKDCITTPSQYDLHYKPDDYTRTLQKEVKKSSSRPSASRSKSSSTTSKKKSDVPQLGQQAKQSIPPLKGQAFERAKELAAECGISVEDLLASQDDRIPKDVFVMGEPLVSKDDLPTNMRYLHKWYLSESKNGRTMIVLSVPREYYGRSEEIHIDFDELFQMYNGDALDKSLMSCYCLMKILECKSKSILNIGFIDPDEIHIATLTNCPKETEENLLRFLIDQNFCDHILFPYNFKVWKRFKCVTPGNFTEKLTFRAAQCDQQPRGTHLCGYYVCETIRTFTSEYKDHRFDHTAMRTKVLPQQRAIAVAEELAGFLRTEAIDDKGRFSVARGHY</sequence>
<organism evidence="4">
    <name type="scientific">Hordeum vulgare</name>
    <name type="common">Barley</name>
    <dbReference type="NCBI Taxonomy" id="4513"/>
    <lineage>
        <taxon>Eukaryota</taxon>
        <taxon>Viridiplantae</taxon>
        <taxon>Streptophyta</taxon>
        <taxon>Embryophyta</taxon>
        <taxon>Tracheophyta</taxon>
        <taxon>Spermatophyta</taxon>
        <taxon>Magnoliopsida</taxon>
        <taxon>Liliopsida</taxon>
        <taxon>Poales</taxon>
        <taxon>Poaceae</taxon>
        <taxon>BOP clade</taxon>
        <taxon>Pooideae</taxon>
        <taxon>Triticodae</taxon>
        <taxon>Triticeae</taxon>
        <taxon>Hordeinae</taxon>
        <taxon>Hordeum</taxon>
    </lineage>
</organism>
<feature type="compositionally biased region" description="Acidic residues" evidence="2">
    <location>
        <begin position="68"/>
        <end position="80"/>
    </location>
</feature>
<dbReference type="PANTHER" id="PTHR33018">
    <property type="entry name" value="OS10G0338966 PROTEIN-RELATED"/>
    <property type="match status" value="1"/>
</dbReference>
<protein>
    <submittedName>
        <fullName evidence="4">HV711N16.8</fullName>
    </submittedName>
</protein>
<dbReference type="Pfam" id="PF26133">
    <property type="entry name" value="DUF8039"/>
    <property type="match status" value="1"/>
</dbReference>
<feature type="compositionally biased region" description="Basic and acidic residues" evidence="2">
    <location>
        <begin position="50"/>
        <end position="67"/>
    </location>
</feature>
<feature type="region of interest" description="Disordered" evidence="2">
    <location>
        <begin position="539"/>
        <end position="584"/>
    </location>
</feature>
<name>Q8LLB7_HORVU</name>
<evidence type="ECO:0000256" key="2">
    <source>
        <dbReference type="SAM" id="MobiDB-lite"/>
    </source>
</evidence>
<keyword evidence="1" id="KW-0175">Coiled coil</keyword>
<evidence type="ECO:0000259" key="3">
    <source>
        <dbReference type="Pfam" id="PF26133"/>
    </source>
</evidence>
<feature type="coiled-coil region" evidence="1">
    <location>
        <begin position="402"/>
        <end position="432"/>
    </location>
</feature>
<reference evidence="4" key="1">
    <citation type="journal article" date="2002" name="Plant Cell">
        <title>Genome dynamics and evolution of the Mla (powdery mildew) resistance locus in barley.</title>
        <authorList>
            <person name="Wei F."/>
            <person name="Wing R.A."/>
            <person name="Wise R.P."/>
        </authorList>
    </citation>
    <scope>NUCLEOTIDE SEQUENCE</scope>
</reference>
<evidence type="ECO:0000313" key="4">
    <source>
        <dbReference type="EMBL" id="AAM22814.1"/>
    </source>
</evidence>
<dbReference type="InterPro" id="IPR058352">
    <property type="entry name" value="DUF8039"/>
</dbReference>
<evidence type="ECO:0000256" key="1">
    <source>
        <dbReference type="SAM" id="Coils"/>
    </source>
</evidence>
<feature type="region of interest" description="Disordered" evidence="2">
    <location>
        <begin position="614"/>
        <end position="657"/>
    </location>
</feature>
<dbReference type="AlphaFoldDB" id="Q8LLB7"/>
<feature type="compositionally biased region" description="Polar residues" evidence="2">
    <location>
        <begin position="87"/>
        <end position="98"/>
    </location>
</feature>
<feature type="domain" description="DUF8039" evidence="3">
    <location>
        <begin position="473"/>
        <end position="542"/>
    </location>
</feature>
<feature type="region of interest" description="Disordered" evidence="2">
    <location>
        <begin position="437"/>
        <end position="468"/>
    </location>
</feature>
<feature type="compositionally biased region" description="Low complexity" evidence="2">
    <location>
        <begin position="623"/>
        <end position="636"/>
    </location>
</feature>
<dbReference type="SUPFAM" id="SSF54001">
    <property type="entry name" value="Cysteine proteinases"/>
    <property type="match status" value="1"/>
</dbReference>
<dbReference type="EMBL" id="AF427791">
    <property type="protein sequence ID" value="AAM22814.1"/>
    <property type="molecule type" value="Genomic_DNA"/>
</dbReference>
<feature type="region of interest" description="Disordered" evidence="2">
    <location>
        <begin position="24"/>
        <end position="105"/>
    </location>
</feature>
<gene>
    <name evidence="4" type="primary">711N16.8</name>
</gene>
<dbReference type="PANTHER" id="PTHR33018:SF34">
    <property type="entry name" value="OS02G0472350 PROTEIN"/>
    <property type="match status" value="1"/>
</dbReference>
<dbReference type="InterPro" id="IPR038765">
    <property type="entry name" value="Papain-like_cys_pep_sf"/>
</dbReference>